<evidence type="ECO:0000313" key="2">
    <source>
        <dbReference type="EMBL" id="MBW0466504.1"/>
    </source>
</evidence>
<dbReference type="AlphaFoldDB" id="A0A9Q3BJN7"/>
<dbReference type="EMBL" id="AVOT02001320">
    <property type="protein sequence ID" value="MBW0466504.1"/>
    <property type="molecule type" value="Genomic_DNA"/>
</dbReference>
<gene>
    <name evidence="2" type="ORF">O181_006219</name>
</gene>
<evidence type="ECO:0000313" key="3">
    <source>
        <dbReference type="Proteomes" id="UP000765509"/>
    </source>
</evidence>
<proteinExistence type="predicted"/>
<reference evidence="2" key="1">
    <citation type="submission" date="2021-03" db="EMBL/GenBank/DDBJ databases">
        <title>Draft genome sequence of rust myrtle Austropuccinia psidii MF-1, a brazilian biotype.</title>
        <authorList>
            <person name="Quecine M.C."/>
            <person name="Pachon D.M.R."/>
            <person name="Bonatelli M.L."/>
            <person name="Correr F.H."/>
            <person name="Franceschini L.M."/>
            <person name="Leite T.F."/>
            <person name="Margarido G.R.A."/>
            <person name="Almeida C.A."/>
            <person name="Ferrarezi J.A."/>
            <person name="Labate C.A."/>
        </authorList>
    </citation>
    <scope>NUCLEOTIDE SEQUENCE</scope>
    <source>
        <strain evidence="2">MF-1</strain>
    </source>
</reference>
<keyword evidence="3" id="KW-1185">Reference proteome</keyword>
<name>A0A9Q3BJN7_9BASI</name>
<comment type="caution">
    <text evidence="2">The sequence shown here is derived from an EMBL/GenBank/DDBJ whole genome shotgun (WGS) entry which is preliminary data.</text>
</comment>
<accession>A0A9Q3BJN7</accession>
<protein>
    <submittedName>
        <fullName evidence="2">Uncharacterized protein</fullName>
    </submittedName>
</protein>
<dbReference type="Proteomes" id="UP000765509">
    <property type="component" value="Unassembled WGS sequence"/>
</dbReference>
<evidence type="ECO:0000256" key="1">
    <source>
        <dbReference type="SAM" id="MobiDB-lite"/>
    </source>
</evidence>
<organism evidence="2 3">
    <name type="scientific">Austropuccinia psidii MF-1</name>
    <dbReference type="NCBI Taxonomy" id="1389203"/>
    <lineage>
        <taxon>Eukaryota</taxon>
        <taxon>Fungi</taxon>
        <taxon>Dikarya</taxon>
        <taxon>Basidiomycota</taxon>
        <taxon>Pucciniomycotina</taxon>
        <taxon>Pucciniomycetes</taxon>
        <taxon>Pucciniales</taxon>
        <taxon>Sphaerophragmiaceae</taxon>
        <taxon>Austropuccinia</taxon>
    </lineage>
</organism>
<feature type="region of interest" description="Disordered" evidence="1">
    <location>
        <begin position="35"/>
        <end position="61"/>
    </location>
</feature>
<sequence length="223" mass="25510">MVEMTKKKNTCHNCGSTEHYANTFAKAKKKVYAAEKFPEEESPTEYSESDSMGDAIREQSDDCQDPRERFLLYNQEETQIGIQHLQLEEDMPKDTENKNLCKHTQDEQTFLVTPTKQIAYIHGKATKMTVCIDNAQSPLSLVAKNTLNNNFPNWENEFLPTKATNFKSASGKMTSIRKIIKEIVIPHKKGNIKLNPEFFVLDDAHIQGFLLGTDQQRMYGIDI</sequence>